<accession>A0ABQ9IH92</accession>
<organism evidence="1 2">
    <name type="scientific">Dryococelus australis</name>
    <dbReference type="NCBI Taxonomy" id="614101"/>
    <lineage>
        <taxon>Eukaryota</taxon>
        <taxon>Metazoa</taxon>
        <taxon>Ecdysozoa</taxon>
        <taxon>Arthropoda</taxon>
        <taxon>Hexapoda</taxon>
        <taxon>Insecta</taxon>
        <taxon>Pterygota</taxon>
        <taxon>Neoptera</taxon>
        <taxon>Polyneoptera</taxon>
        <taxon>Phasmatodea</taxon>
        <taxon>Verophasmatodea</taxon>
        <taxon>Anareolatae</taxon>
        <taxon>Phasmatidae</taxon>
        <taxon>Eurycanthinae</taxon>
        <taxon>Dryococelus</taxon>
    </lineage>
</organism>
<dbReference type="Proteomes" id="UP001159363">
    <property type="component" value="Chromosome 1"/>
</dbReference>
<keyword evidence="2" id="KW-1185">Reference proteome</keyword>
<proteinExistence type="predicted"/>
<comment type="caution">
    <text evidence="1">The sequence shown here is derived from an EMBL/GenBank/DDBJ whole genome shotgun (WGS) entry which is preliminary data.</text>
</comment>
<reference evidence="1 2" key="1">
    <citation type="submission" date="2023-02" db="EMBL/GenBank/DDBJ databases">
        <title>LHISI_Scaffold_Assembly.</title>
        <authorList>
            <person name="Stuart O.P."/>
            <person name="Cleave R."/>
            <person name="Magrath M.J.L."/>
            <person name="Mikheyev A.S."/>
        </authorList>
    </citation>
    <scope>NUCLEOTIDE SEQUENCE [LARGE SCALE GENOMIC DNA]</scope>
    <source>
        <strain evidence="1">Daus_M_001</strain>
        <tissue evidence="1">Leg muscle</tissue>
    </source>
</reference>
<evidence type="ECO:0000313" key="2">
    <source>
        <dbReference type="Proteomes" id="UP001159363"/>
    </source>
</evidence>
<evidence type="ECO:0000313" key="1">
    <source>
        <dbReference type="EMBL" id="KAJ8896022.1"/>
    </source>
</evidence>
<sequence>MCSMCLQLRERISSAKDEIEKGTSNTELRVHKARAKNFFEVLRDEDPSKLIVSFDCEKNIPVPRLPDQCVYYSKLFYVFNFTVVRGRSDTNISPENVTSFMWTENELPKDANSIALCVFDFLQSTDMSDYTTLGVVSNGCGGQNKNTVMVAMILKWFVTGHSYIPPDKAFGFIERDIKKREIIRTREEVYDQVSKHSTVKKVGKDTKVYDYKGSLKGSKPNNILVCGEPHNKTDIDTYRNLFMTKCSYNDIQHTKMTTRNKVTTEKEKEVENLLQKHYGEKWRSFEALKFYAHVIDGSEDSASTETQCCQSQAEEQNVFI</sequence>
<name>A0ABQ9IH92_9NEOP</name>
<dbReference type="EMBL" id="JARBHB010000001">
    <property type="protein sequence ID" value="KAJ8896022.1"/>
    <property type="molecule type" value="Genomic_DNA"/>
</dbReference>
<dbReference type="PANTHER" id="PTHR34415">
    <property type="entry name" value="INTEGRASE CATALYTIC DOMAIN-CONTAINING PROTEIN"/>
    <property type="match status" value="1"/>
</dbReference>
<dbReference type="PANTHER" id="PTHR34415:SF1">
    <property type="entry name" value="INTEGRASE CATALYTIC DOMAIN-CONTAINING PROTEIN"/>
    <property type="match status" value="1"/>
</dbReference>
<gene>
    <name evidence="1" type="ORF">PR048_001363</name>
</gene>
<protein>
    <submittedName>
        <fullName evidence="1">Uncharacterized protein</fullName>
    </submittedName>
</protein>